<dbReference type="Proteomes" id="UP000799754">
    <property type="component" value="Unassembled WGS sequence"/>
</dbReference>
<keyword evidence="2" id="KW-1185">Reference proteome</keyword>
<gene>
    <name evidence="1" type="ORF">BU25DRAFT_460743</name>
</gene>
<evidence type="ECO:0000313" key="2">
    <source>
        <dbReference type="Proteomes" id="UP000799754"/>
    </source>
</evidence>
<name>A0ACB6RT54_9PLEO</name>
<evidence type="ECO:0000313" key="1">
    <source>
        <dbReference type="EMBL" id="KAF2624913.1"/>
    </source>
</evidence>
<reference evidence="1" key="1">
    <citation type="journal article" date="2020" name="Stud. Mycol.">
        <title>101 Dothideomycetes genomes: a test case for predicting lifestyles and emergence of pathogens.</title>
        <authorList>
            <person name="Haridas S."/>
            <person name="Albert R."/>
            <person name="Binder M."/>
            <person name="Bloem J."/>
            <person name="Labutti K."/>
            <person name="Salamov A."/>
            <person name="Andreopoulos B."/>
            <person name="Baker S."/>
            <person name="Barry K."/>
            <person name="Bills G."/>
            <person name="Bluhm B."/>
            <person name="Cannon C."/>
            <person name="Castanera R."/>
            <person name="Culley D."/>
            <person name="Daum C."/>
            <person name="Ezra D."/>
            <person name="Gonzalez J."/>
            <person name="Henrissat B."/>
            <person name="Kuo A."/>
            <person name="Liang C."/>
            <person name="Lipzen A."/>
            <person name="Lutzoni F."/>
            <person name="Magnuson J."/>
            <person name="Mondo S."/>
            <person name="Nolan M."/>
            <person name="Ohm R."/>
            <person name="Pangilinan J."/>
            <person name="Park H.-J."/>
            <person name="Ramirez L."/>
            <person name="Alfaro M."/>
            <person name="Sun H."/>
            <person name="Tritt A."/>
            <person name="Yoshinaga Y."/>
            <person name="Zwiers L.-H."/>
            <person name="Turgeon B."/>
            <person name="Goodwin S."/>
            <person name="Spatafora J."/>
            <person name="Crous P."/>
            <person name="Grigoriev I."/>
        </authorList>
    </citation>
    <scope>NUCLEOTIDE SEQUENCE</scope>
    <source>
        <strain evidence="1">CBS 525.71</strain>
    </source>
</reference>
<accession>A0ACB6RT54</accession>
<proteinExistence type="predicted"/>
<protein>
    <submittedName>
        <fullName evidence="1">Uncharacterized protein</fullName>
    </submittedName>
</protein>
<dbReference type="EMBL" id="MU006728">
    <property type="protein sequence ID" value="KAF2624913.1"/>
    <property type="molecule type" value="Genomic_DNA"/>
</dbReference>
<organism evidence="1 2">
    <name type="scientific">Macroventuria anomochaeta</name>
    <dbReference type="NCBI Taxonomy" id="301207"/>
    <lineage>
        <taxon>Eukaryota</taxon>
        <taxon>Fungi</taxon>
        <taxon>Dikarya</taxon>
        <taxon>Ascomycota</taxon>
        <taxon>Pezizomycotina</taxon>
        <taxon>Dothideomycetes</taxon>
        <taxon>Pleosporomycetidae</taxon>
        <taxon>Pleosporales</taxon>
        <taxon>Pleosporineae</taxon>
        <taxon>Didymellaceae</taxon>
        <taxon>Macroventuria</taxon>
    </lineage>
</organism>
<sequence length="169" mass="19596">MHLQSSRFCGHDVWLDKDEEVEFYTYWCRFTVKQTYDKLQPKRMFTLHISDHHSSLGEWNADIAIHGLQIGAGHADMLRSACEVAIGYPVNVFRPQDVSRSCPYAVFPQVLDALLRLYYDSVWAVRNHISQYEARRSQETDYFLLHEIARHGVDVSETLSVVTQSLDAM</sequence>
<comment type="caution">
    <text evidence="1">The sequence shown here is derived from an EMBL/GenBank/DDBJ whole genome shotgun (WGS) entry which is preliminary data.</text>
</comment>